<dbReference type="RefSeq" id="WP_044194676.1">
    <property type="nucleotide sequence ID" value="NZ_JMCB01000014.1"/>
</dbReference>
<dbReference type="AlphaFoldDB" id="A0A085W9V9"/>
<evidence type="ECO:0000313" key="2">
    <source>
        <dbReference type="EMBL" id="KFE64472.1"/>
    </source>
</evidence>
<comment type="caution">
    <text evidence="2">The sequence shown here is derived from an EMBL/GenBank/DDBJ whole genome shotgun (WGS) entry which is preliminary data.</text>
</comment>
<protein>
    <submittedName>
        <fullName evidence="2">Uncharacterized protein</fullName>
    </submittedName>
</protein>
<accession>A0A085W9V9</accession>
<feature type="chain" id="PRO_5001799366" evidence="1">
    <location>
        <begin position="22"/>
        <end position="202"/>
    </location>
</feature>
<evidence type="ECO:0000313" key="3">
    <source>
        <dbReference type="Proteomes" id="UP000028725"/>
    </source>
</evidence>
<dbReference type="OrthoDB" id="5505950at2"/>
<reference evidence="2 3" key="1">
    <citation type="submission" date="2014-04" db="EMBL/GenBank/DDBJ databases">
        <title>Genome assembly of Hyalangium minutum DSM 14724.</title>
        <authorList>
            <person name="Sharma G."/>
            <person name="Subramanian S."/>
        </authorList>
    </citation>
    <scope>NUCLEOTIDE SEQUENCE [LARGE SCALE GENOMIC DNA]</scope>
    <source>
        <strain evidence="2 3">DSM 14724</strain>
    </source>
</reference>
<keyword evidence="3" id="KW-1185">Reference proteome</keyword>
<gene>
    <name evidence="2" type="ORF">DB31_2266</name>
</gene>
<organism evidence="2 3">
    <name type="scientific">Hyalangium minutum</name>
    <dbReference type="NCBI Taxonomy" id="394096"/>
    <lineage>
        <taxon>Bacteria</taxon>
        <taxon>Pseudomonadati</taxon>
        <taxon>Myxococcota</taxon>
        <taxon>Myxococcia</taxon>
        <taxon>Myxococcales</taxon>
        <taxon>Cystobacterineae</taxon>
        <taxon>Archangiaceae</taxon>
        <taxon>Hyalangium</taxon>
    </lineage>
</organism>
<dbReference type="Proteomes" id="UP000028725">
    <property type="component" value="Unassembled WGS sequence"/>
</dbReference>
<name>A0A085W9V9_9BACT</name>
<proteinExistence type="predicted"/>
<keyword evidence="1" id="KW-0732">Signal</keyword>
<evidence type="ECO:0000256" key="1">
    <source>
        <dbReference type="SAM" id="SignalP"/>
    </source>
</evidence>
<dbReference type="EMBL" id="JMCB01000014">
    <property type="protein sequence ID" value="KFE64472.1"/>
    <property type="molecule type" value="Genomic_DNA"/>
</dbReference>
<feature type="signal peptide" evidence="1">
    <location>
        <begin position="1"/>
        <end position="21"/>
    </location>
</feature>
<sequence>MSSVCTLLVAGLMLGGPAVWAAAPEVKGQKQDPEKLAPFGLLLDAGVPDGAGLSAAFRPNKAVRLHVGATHNGLRLGGRAGITLLPKPGTYTPSVTFELGHALAGDVDRLARRMADTSLPPLQSMERVGYSYASTHLGFEFGDPSGFMFFVRAGVSWVELDVPNVESLDEAFRARLGESGAQGGRFLYMMPSAKLGLVLYFG</sequence>